<dbReference type="InterPro" id="IPR012910">
    <property type="entry name" value="Plug_dom"/>
</dbReference>
<keyword evidence="4 8" id="KW-0812">Transmembrane</keyword>
<evidence type="ECO:0000256" key="8">
    <source>
        <dbReference type="PROSITE-ProRule" id="PRU01360"/>
    </source>
</evidence>
<dbReference type="SUPFAM" id="SSF49464">
    <property type="entry name" value="Carboxypeptidase regulatory domain-like"/>
    <property type="match status" value="1"/>
</dbReference>
<dbReference type="NCBIfam" id="TIGR04057">
    <property type="entry name" value="SusC_RagA_signa"/>
    <property type="match status" value="1"/>
</dbReference>
<dbReference type="InterPro" id="IPR008969">
    <property type="entry name" value="CarboxyPept-like_regulatory"/>
</dbReference>
<dbReference type="SUPFAM" id="SSF56935">
    <property type="entry name" value="Porins"/>
    <property type="match status" value="1"/>
</dbReference>
<dbReference type="PROSITE" id="PS52016">
    <property type="entry name" value="TONB_DEPENDENT_REC_3"/>
    <property type="match status" value="1"/>
</dbReference>
<gene>
    <name evidence="12" type="ORF">HNQ92_004639</name>
</gene>
<dbReference type="Pfam" id="PF07715">
    <property type="entry name" value="Plug"/>
    <property type="match status" value="1"/>
</dbReference>
<evidence type="ECO:0000259" key="10">
    <source>
        <dbReference type="Pfam" id="PF00593"/>
    </source>
</evidence>
<dbReference type="EMBL" id="JACHGF010000010">
    <property type="protein sequence ID" value="MBB5286478.1"/>
    <property type="molecule type" value="Genomic_DNA"/>
</dbReference>
<dbReference type="Proteomes" id="UP000557307">
    <property type="component" value="Unassembled WGS sequence"/>
</dbReference>
<dbReference type="InterPro" id="IPR023996">
    <property type="entry name" value="TonB-dep_OMP_SusC/RagA"/>
</dbReference>
<comment type="caution">
    <text evidence="12">The sequence shown here is derived from an EMBL/GenBank/DDBJ whole genome shotgun (WGS) entry which is preliminary data.</text>
</comment>
<evidence type="ECO:0000256" key="4">
    <source>
        <dbReference type="ARBA" id="ARBA00022692"/>
    </source>
</evidence>
<evidence type="ECO:0000256" key="2">
    <source>
        <dbReference type="ARBA" id="ARBA00022448"/>
    </source>
</evidence>
<evidence type="ECO:0000259" key="11">
    <source>
        <dbReference type="Pfam" id="PF07715"/>
    </source>
</evidence>
<dbReference type="RefSeq" id="WP_184177657.1">
    <property type="nucleotide sequence ID" value="NZ_JACHGF010000010.1"/>
</dbReference>
<dbReference type="InterPro" id="IPR000531">
    <property type="entry name" value="Beta-barrel_TonB"/>
</dbReference>
<dbReference type="GO" id="GO:0009279">
    <property type="term" value="C:cell outer membrane"/>
    <property type="evidence" value="ECO:0007669"/>
    <property type="project" value="UniProtKB-SubCell"/>
</dbReference>
<organism evidence="12 13">
    <name type="scientific">Rhabdobacter roseus</name>
    <dbReference type="NCBI Taxonomy" id="1655419"/>
    <lineage>
        <taxon>Bacteria</taxon>
        <taxon>Pseudomonadati</taxon>
        <taxon>Bacteroidota</taxon>
        <taxon>Cytophagia</taxon>
        <taxon>Cytophagales</taxon>
        <taxon>Cytophagaceae</taxon>
        <taxon>Rhabdobacter</taxon>
    </lineage>
</organism>
<feature type="domain" description="TonB-dependent receptor plug" evidence="11">
    <location>
        <begin position="234"/>
        <end position="337"/>
    </location>
</feature>
<dbReference type="Gene3D" id="2.170.130.10">
    <property type="entry name" value="TonB-dependent receptor, plug domain"/>
    <property type="match status" value="1"/>
</dbReference>
<sequence length="1141" mass="126222">MKKKCTTTTVWLTVMKITGLQIFLTLLLMSTALAGSSAQEMLDRRISISFDNVQLGTALNRLSEVAKVPITYNSTVLPRSQMVSQQFQNKSVAEVLTQLLHPLGITYVVVDDQLILRKQKSLLPTTILKQATSETSQSELRIEGTVTDEKGEELPGVSIVLKGTSRGTTTDAAGRFELTVPDASAVLIFSFVGYLPQETTVGNQTQLNIKLQSDTKALEEVVVVGYGTQKKANLTGAVATVDFSKQAETRPITSLSSGLAGLAAGLYVNQGNGRPGGDGATLRIRGQGTLNNSDPLVIIDGAVGNMNHLNPQDVESISVLKDAASAAIYGSRAANGVILITTKKGKEGEFKVNYNSFFSTAKPSNVVRTMSNYANYMELMNEGFRNSDPNATPIFSQEKIDLWRANEGGDPLKYPNTEWTDEVFKPNLIQNHNLSFSGGTSTIRYFGSFGYLDNPGIIEKAGYERYSLRLNLEADIKPWLTLGTLLNGMVARTDIGTNILNDVFSFAGASTPGMVLRAPDGRFGGPNNPEDDPQANNVLHNLYSRQGDIRQNKLTTRLFGKLRPFEGLTIEGSYNYVFDDRLQYQQPVFNDRWDLLTNTISRTGVGRTSIMNQNNKDYQYWMDGIIRYDKTFGERLTMNVMVGASQEYYKGIWFNASKLDLIDPSLSVIDAATMDAAANGNASDWTMRSYFGRINLSLDDKYLFEANLRRDGTSRFAAGNSRWGMFPSFSAGWRVSEESFFDLSWMPTLKLRASYGSLGNNAVGNYEYQAVYNAANYILNNNLNVGFAQTALSNAGLTWESTYITNVGVDFGLFNNRLDGSIDVFSKRTKNILIDLPAPLVVGNASIPKQNAAEVLNQGIELNLSYRNRLGDFNYQIGGNFSFVDNTVTKFKGDERTISGASLLQEGYAINTLYILGVDRIIQTEADLALVQSMIDNAPVDPNTGQKRNPFAAYGTPRMGDLLYKDTNGDGIINDEDRYTTGHGTAPRIGYGINLSADWKGIDFSLLVQGSGGLQVIWQDLYHTTGVRWGYQINQEIAEGRWYPGRTDATYPRLLNYTDARNTRNSDFWLQNRSFMRLKNIQLGYTVPRSLTEKAKISTLRVYGSLENYLTFTRYKGFDPEVSGTQYPTLKQALVGINLTF</sequence>
<keyword evidence="13" id="KW-1185">Reference proteome</keyword>
<keyword evidence="5 9" id="KW-0798">TonB box</keyword>
<keyword evidence="3 8" id="KW-1134">Transmembrane beta strand</keyword>
<dbReference type="InterPro" id="IPR023997">
    <property type="entry name" value="TonB-dep_OMP_SusC/RagA_CS"/>
</dbReference>
<evidence type="ECO:0000256" key="3">
    <source>
        <dbReference type="ARBA" id="ARBA00022452"/>
    </source>
</evidence>
<dbReference type="InterPro" id="IPR039426">
    <property type="entry name" value="TonB-dep_rcpt-like"/>
</dbReference>
<dbReference type="InterPro" id="IPR036942">
    <property type="entry name" value="Beta-barrel_TonB_sf"/>
</dbReference>
<accession>A0A840U288</accession>
<evidence type="ECO:0000256" key="7">
    <source>
        <dbReference type="ARBA" id="ARBA00023237"/>
    </source>
</evidence>
<name>A0A840U288_9BACT</name>
<keyword evidence="6 8" id="KW-0472">Membrane</keyword>
<evidence type="ECO:0000256" key="9">
    <source>
        <dbReference type="RuleBase" id="RU003357"/>
    </source>
</evidence>
<evidence type="ECO:0000313" key="12">
    <source>
        <dbReference type="EMBL" id="MBB5286478.1"/>
    </source>
</evidence>
<dbReference type="NCBIfam" id="TIGR04056">
    <property type="entry name" value="OMP_RagA_SusC"/>
    <property type="match status" value="1"/>
</dbReference>
<dbReference type="InterPro" id="IPR037066">
    <property type="entry name" value="Plug_dom_sf"/>
</dbReference>
<dbReference type="AlphaFoldDB" id="A0A840U288"/>
<evidence type="ECO:0000256" key="5">
    <source>
        <dbReference type="ARBA" id="ARBA00023077"/>
    </source>
</evidence>
<comment type="subcellular location">
    <subcellularLocation>
        <location evidence="1 8">Cell outer membrane</location>
        <topology evidence="1 8">Multi-pass membrane protein</topology>
    </subcellularLocation>
</comment>
<reference evidence="12 13" key="1">
    <citation type="submission" date="2020-08" db="EMBL/GenBank/DDBJ databases">
        <title>Genomic Encyclopedia of Type Strains, Phase IV (KMG-IV): sequencing the most valuable type-strain genomes for metagenomic binning, comparative biology and taxonomic classification.</title>
        <authorList>
            <person name="Goeker M."/>
        </authorList>
    </citation>
    <scope>NUCLEOTIDE SEQUENCE [LARGE SCALE GENOMIC DNA]</scope>
    <source>
        <strain evidence="12 13">DSM 105074</strain>
    </source>
</reference>
<evidence type="ECO:0000256" key="6">
    <source>
        <dbReference type="ARBA" id="ARBA00023136"/>
    </source>
</evidence>
<dbReference type="Pfam" id="PF00593">
    <property type="entry name" value="TonB_dep_Rec_b-barrel"/>
    <property type="match status" value="1"/>
</dbReference>
<feature type="domain" description="TonB-dependent receptor-like beta-barrel" evidence="10">
    <location>
        <begin position="527"/>
        <end position="889"/>
    </location>
</feature>
<evidence type="ECO:0000313" key="13">
    <source>
        <dbReference type="Proteomes" id="UP000557307"/>
    </source>
</evidence>
<dbReference type="Gene3D" id="2.60.40.1120">
    <property type="entry name" value="Carboxypeptidase-like, regulatory domain"/>
    <property type="match status" value="1"/>
</dbReference>
<dbReference type="Gene3D" id="2.40.170.20">
    <property type="entry name" value="TonB-dependent receptor, beta-barrel domain"/>
    <property type="match status" value="1"/>
</dbReference>
<evidence type="ECO:0000256" key="1">
    <source>
        <dbReference type="ARBA" id="ARBA00004571"/>
    </source>
</evidence>
<proteinExistence type="inferred from homology"/>
<keyword evidence="7 8" id="KW-0998">Cell outer membrane</keyword>
<dbReference type="FunFam" id="2.170.130.10:FF:000003">
    <property type="entry name" value="SusC/RagA family TonB-linked outer membrane protein"/>
    <property type="match status" value="1"/>
</dbReference>
<dbReference type="Pfam" id="PF13715">
    <property type="entry name" value="CarbopepD_reg_2"/>
    <property type="match status" value="1"/>
</dbReference>
<comment type="similarity">
    <text evidence="8 9">Belongs to the TonB-dependent receptor family.</text>
</comment>
<protein>
    <submittedName>
        <fullName evidence="12">TonB-linked SusC/RagA family outer membrane protein</fullName>
    </submittedName>
</protein>
<keyword evidence="2 8" id="KW-0813">Transport</keyword>